<feature type="region of interest" description="Disordered" evidence="1">
    <location>
        <begin position="1"/>
        <end position="21"/>
    </location>
</feature>
<reference evidence="2" key="1">
    <citation type="submission" date="2014-09" db="EMBL/GenBank/DDBJ databases">
        <authorList>
            <person name="Magalhaes I.L.F."/>
            <person name="Oliveira U."/>
            <person name="Santos F.R."/>
            <person name="Vidigal T.H.D.A."/>
            <person name="Brescovit A.D."/>
            <person name="Santos A.J."/>
        </authorList>
    </citation>
    <scope>NUCLEOTIDE SEQUENCE</scope>
    <source>
        <tissue evidence="2">Shoot tissue taken approximately 20 cm above the soil surface</tissue>
    </source>
</reference>
<protein>
    <submittedName>
        <fullName evidence="2">Uncharacterized protein</fullName>
    </submittedName>
</protein>
<accession>A0A0A9HHV7</accession>
<proteinExistence type="predicted"/>
<evidence type="ECO:0000313" key="2">
    <source>
        <dbReference type="EMBL" id="JAE32478.1"/>
    </source>
</evidence>
<evidence type="ECO:0000256" key="1">
    <source>
        <dbReference type="SAM" id="MobiDB-lite"/>
    </source>
</evidence>
<organism evidence="2">
    <name type="scientific">Arundo donax</name>
    <name type="common">Giant reed</name>
    <name type="synonym">Donax arundinaceus</name>
    <dbReference type="NCBI Taxonomy" id="35708"/>
    <lineage>
        <taxon>Eukaryota</taxon>
        <taxon>Viridiplantae</taxon>
        <taxon>Streptophyta</taxon>
        <taxon>Embryophyta</taxon>
        <taxon>Tracheophyta</taxon>
        <taxon>Spermatophyta</taxon>
        <taxon>Magnoliopsida</taxon>
        <taxon>Liliopsida</taxon>
        <taxon>Poales</taxon>
        <taxon>Poaceae</taxon>
        <taxon>PACMAD clade</taxon>
        <taxon>Arundinoideae</taxon>
        <taxon>Arundineae</taxon>
        <taxon>Arundo</taxon>
    </lineage>
</organism>
<name>A0A0A9HHV7_ARUDO</name>
<sequence length="21" mass="2555">MDQRDDPLSRLPWDKYSTETT</sequence>
<dbReference type="AlphaFoldDB" id="A0A0A9HHV7"/>
<reference evidence="2" key="2">
    <citation type="journal article" date="2015" name="Data Brief">
        <title>Shoot transcriptome of the giant reed, Arundo donax.</title>
        <authorList>
            <person name="Barrero R.A."/>
            <person name="Guerrero F.D."/>
            <person name="Moolhuijzen P."/>
            <person name="Goolsby J.A."/>
            <person name="Tidwell J."/>
            <person name="Bellgard S.E."/>
            <person name="Bellgard M.I."/>
        </authorList>
    </citation>
    <scope>NUCLEOTIDE SEQUENCE</scope>
    <source>
        <tissue evidence="2">Shoot tissue taken approximately 20 cm above the soil surface</tissue>
    </source>
</reference>
<dbReference type="EMBL" id="GBRH01165418">
    <property type="protein sequence ID" value="JAE32478.1"/>
    <property type="molecule type" value="Transcribed_RNA"/>
</dbReference>